<organism evidence="1 2">
    <name type="scientific">Rhodospirillum rubrum (strain ATCC 11170 / ATH 1.1.1 / DSM 467 / LMG 4362 / NCIMB 8255 / S1)</name>
    <dbReference type="NCBI Taxonomy" id="269796"/>
    <lineage>
        <taxon>Bacteria</taxon>
        <taxon>Pseudomonadati</taxon>
        <taxon>Pseudomonadota</taxon>
        <taxon>Alphaproteobacteria</taxon>
        <taxon>Rhodospirillales</taxon>
        <taxon>Rhodospirillaceae</taxon>
        <taxon>Rhodospirillum</taxon>
    </lineage>
</organism>
<protein>
    <recommendedName>
        <fullName evidence="3">NRDE family protein</fullName>
    </recommendedName>
</protein>
<evidence type="ECO:0000313" key="2">
    <source>
        <dbReference type="Proteomes" id="UP000001929"/>
    </source>
</evidence>
<sequence length="258" mass="27910">MCTVVIDRRPGDPWPLLVAANRDELADRPWLPPARHWPSRPEVIAGLDELAGGTWMGLNDWGVVACVLNREGTLGPLAGRRSRGELVLDALDMADARDAAEALADIDPRAYRPFNLIVADNRDAFWIRHADAEGRAAVEVHPLAEGLTLMTAHDPDDPLDARARAYLPRFRAAPRPDPQLRDGWAPWTHLLGSRDHAVDDGPTAAMCFSLAGGFGTSSSSLIALPAMERIGVDPLYLFAPAPPDQTDYRPVLGGGVPA</sequence>
<dbReference type="EMBL" id="CP000230">
    <property type="protein sequence ID" value="ABC21517.1"/>
    <property type="molecule type" value="Genomic_DNA"/>
</dbReference>
<dbReference type="STRING" id="269796.Rru_A0713"/>
<dbReference type="PANTHER" id="PTHR17985:SF8">
    <property type="entry name" value="TRANSPORT AND GOLGI ORGANIZATION PROTEIN 2 HOMOLOG"/>
    <property type="match status" value="1"/>
</dbReference>
<proteinExistence type="predicted"/>
<dbReference type="KEGG" id="rru:Rru_A0713"/>
<dbReference type="AlphaFoldDB" id="Q2RWH8"/>
<dbReference type="PATRIC" id="fig|269796.9.peg.765"/>
<dbReference type="Gene3D" id="3.60.60.10">
    <property type="entry name" value="Penicillin V Acylase, Chain A"/>
    <property type="match status" value="1"/>
</dbReference>
<gene>
    <name evidence="1" type="ordered locus">Rru_A0713</name>
</gene>
<dbReference type="DNASU" id="3834029"/>
<reference evidence="1 2" key="1">
    <citation type="journal article" date="2011" name="Stand. Genomic Sci.">
        <title>Complete genome sequence of Rhodospirillum rubrum type strain (S1).</title>
        <authorList>
            <person name="Munk A.C."/>
            <person name="Copeland A."/>
            <person name="Lucas S."/>
            <person name="Lapidus A."/>
            <person name="Del Rio T.G."/>
            <person name="Barry K."/>
            <person name="Detter J.C."/>
            <person name="Hammon N."/>
            <person name="Israni S."/>
            <person name="Pitluck S."/>
            <person name="Brettin T."/>
            <person name="Bruce D."/>
            <person name="Han C."/>
            <person name="Tapia R."/>
            <person name="Gilna P."/>
            <person name="Schmutz J."/>
            <person name="Larimer F."/>
            <person name="Land M."/>
            <person name="Kyrpides N.C."/>
            <person name="Mavromatis K."/>
            <person name="Richardson P."/>
            <person name="Rohde M."/>
            <person name="Goker M."/>
            <person name="Klenk H.P."/>
            <person name="Zhang Y."/>
            <person name="Roberts G.P."/>
            <person name="Reslewic S."/>
            <person name="Schwartz D.C."/>
        </authorList>
    </citation>
    <scope>NUCLEOTIDE SEQUENCE [LARGE SCALE GENOMIC DNA]</scope>
    <source>
        <strain evidence="2">ATCC 11170 / ATH 1.1.1 / DSM 467 / LMG 4362 / NCIMB 8255 / S1</strain>
    </source>
</reference>
<evidence type="ECO:0000313" key="1">
    <source>
        <dbReference type="EMBL" id="ABC21517.1"/>
    </source>
</evidence>
<evidence type="ECO:0008006" key="3">
    <source>
        <dbReference type="Google" id="ProtNLM"/>
    </source>
</evidence>
<dbReference type="HOGENOM" id="CLU_047037_2_1_5"/>
<dbReference type="RefSeq" id="WP_011388471.1">
    <property type="nucleotide sequence ID" value="NC_007643.1"/>
</dbReference>
<dbReference type="eggNOG" id="COG3332">
    <property type="taxonomic scope" value="Bacteria"/>
</dbReference>
<keyword evidence="2" id="KW-1185">Reference proteome</keyword>
<dbReference type="InterPro" id="IPR008551">
    <property type="entry name" value="TANGO2"/>
</dbReference>
<dbReference type="Proteomes" id="UP000001929">
    <property type="component" value="Chromosome"/>
</dbReference>
<dbReference type="Pfam" id="PF05742">
    <property type="entry name" value="TANGO2"/>
    <property type="match status" value="1"/>
</dbReference>
<dbReference type="PANTHER" id="PTHR17985">
    <property type="entry name" value="SER/THR-RICH PROTEIN T10 IN DGCR REGION"/>
    <property type="match status" value="1"/>
</dbReference>
<dbReference type="EnsemblBacteria" id="ABC21517">
    <property type="protein sequence ID" value="ABC21517"/>
    <property type="gene ID" value="Rru_A0713"/>
</dbReference>
<accession>Q2RWH8</accession>
<name>Q2RWH8_RHORT</name>